<proteinExistence type="predicted"/>
<sequence>MPTITVTTRRVLPAPADEVFGLLSDFREARPRYLPDAITGYEVLDGGDAGTGTRIGYLLHATKKRIRPTQATVHVSAADREVQERTAEADQLVAWTVAPSGAGSEVSVTVSWTGATGIAGVAERTFAPIGIRRIYDQMLERLEAVAASELGRPAP</sequence>
<dbReference type="AlphaFoldDB" id="A0A4R5BYU5"/>
<organism evidence="1 2">
    <name type="scientific">Actinomadura darangshiensis</name>
    <dbReference type="NCBI Taxonomy" id="705336"/>
    <lineage>
        <taxon>Bacteria</taxon>
        <taxon>Bacillati</taxon>
        <taxon>Actinomycetota</taxon>
        <taxon>Actinomycetes</taxon>
        <taxon>Streptosporangiales</taxon>
        <taxon>Thermomonosporaceae</taxon>
        <taxon>Actinomadura</taxon>
    </lineage>
</organism>
<reference evidence="1 2" key="1">
    <citation type="submission" date="2019-03" db="EMBL/GenBank/DDBJ databases">
        <title>Draft genome sequences of novel Actinobacteria.</title>
        <authorList>
            <person name="Sahin N."/>
            <person name="Ay H."/>
            <person name="Saygin H."/>
        </authorList>
    </citation>
    <scope>NUCLEOTIDE SEQUENCE [LARGE SCALE GENOMIC DNA]</scope>
    <source>
        <strain evidence="1 2">DSM 45941</strain>
    </source>
</reference>
<protein>
    <submittedName>
        <fullName evidence="1">SRPBCC family protein</fullName>
    </submittedName>
</protein>
<dbReference type="Proteomes" id="UP000295578">
    <property type="component" value="Unassembled WGS sequence"/>
</dbReference>
<dbReference type="EMBL" id="SMKY01000011">
    <property type="protein sequence ID" value="TDD89614.1"/>
    <property type="molecule type" value="Genomic_DNA"/>
</dbReference>
<dbReference type="OrthoDB" id="288089at2"/>
<dbReference type="InterPro" id="IPR019587">
    <property type="entry name" value="Polyketide_cyclase/dehydratase"/>
</dbReference>
<comment type="caution">
    <text evidence="1">The sequence shown here is derived from an EMBL/GenBank/DDBJ whole genome shotgun (WGS) entry which is preliminary data.</text>
</comment>
<dbReference type="Pfam" id="PF10604">
    <property type="entry name" value="Polyketide_cyc2"/>
    <property type="match status" value="1"/>
</dbReference>
<keyword evidence="2" id="KW-1185">Reference proteome</keyword>
<dbReference type="CDD" id="cd07812">
    <property type="entry name" value="SRPBCC"/>
    <property type="match status" value="1"/>
</dbReference>
<evidence type="ECO:0000313" key="1">
    <source>
        <dbReference type="EMBL" id="TDD89614.1"/>
    </source>
</evidence>
<dbReference type="InterPro" id="IPR023393">
    <property type="entry name" value="START-like_dom_sf"/>
</dbReference>
<dbReference type="SUPFAM" id="SSF55961">
    <property type="entry name" value="Bet v1-like"/>
    <property type="match status" value="1"/>
</dbReference>
<accession>A0A4R5BYU5</accession>
<dbReference type="Gene3D" id="3.30.530.20">
    <property type="match status" value="1"/>
</dbReference>
<dbReference type="RefSeq" id="WP_132194076.1">
    <property type="nucleotide sequence ID" value="NZ_SMKY01000011.1"/>
</dbReference>
<gene>
    <name evidence="1" type="ORF">E1293_04465</name>
</gene>
<name>A0A4R5BYU5_9ACTN</name>
<evidence type="ECO:0000313" key="2">
    <source>
        <dbReference type="Proteomes" id="UP000295578"/>
    </source>
</evidence>